<dbReference type="Proteomes" id="UP000448867">
    <property type="component" value="Unassembled WGS sequence"/>
</dbReference>
<dbReference type="PROSITE" id="PS51257">
    <property type="entry name" value="PROKAR_LIPOPROTEIN"/>
    <property type="match status" value="1"/>
</dbReference>
<dbReference type="AlphaFoldDB" id="A0A7X2LXU8"/>
<dbReference type="Pfam" id="PF17259">
    <property type="entry name" value="DUF5325"/>
    <property type="match status" value="1"/>
</dbReference>
<dbReference type="EMBL" id="WKKI01000006">
    <property type="protein sequence ID" value="MRX71676.1"/>
    <property type="molecule type" value="Genomic_DNA"/>
</dbReference>
<protein>
    <recommendedName>
        <fullName evidence="4">YlaF family protein</fullName>
    </recommendedName>
</protein>
<gene>
    <name evidence="2" type="ORF">GJU40_05740</name>
</gene>
<dbReference type="OrthoDB" id="2679959at2"/>
<evidence type="ECO:0000313" key="3">
    <source>
        <dbReference type="Proteomes" id="UP000448867"/>
    </source>
</evidence>
<organism evidence="2 3">
    <name type="scientific">Metabacillus lacus</name>
    <dbReference type="NCBI Taxonomy" id="1983721"/>
    <lineage>
        <taxon>Bacteria</taxon>
        <taxon>Bacillati</taxon>
        <taxon>Bacillota</taxon>
        <taxon>Bacilli</taxon>
        <taxon>Bacillales</taxon>
        <taxon>Bacillaceae</taxon>
        <taxon>Metabacillus</taxon>
    </lineage>
</organism>
<keyword evidence="3" id="KW-1185">Reference proteome</keyword>
<proteinExistence type="predicted"/>
<evidence type="ECO:0000256" key="1">
    <source>
        <dbReference type="SAM" id="Phobius"/>
    </source>
</evidence>
<comment type="caution">
    <text evidence="2">The sequence shown here is derived from an EMBL/GenBank/DDBJ whole genome shotgun (WGS) entry which is preliminary data.</text>
</comment>
<dbReference type="RefSeq" id="WP_154306808.1">
    <property type="nucleotide sequence ID" value="NZ_WKKI01000006.1"/>
</dbReference>
<dbReference type="InterPro" id="IPR035211">
    <property type="entry name" value="DUF5325"/>
</dbReference>
<keyword evidence="1" id="KW-0472">Membrane</keyword>
<name>A0A7X2LXU8_9BACI</name>
<keyword evidence="1" id="KW-0812">Transmembrane</keyword>
<feature type="transmembrane region" description="Helical" evidence="1">
    <location>
        <begin position="30"/>
        <end position="50"/>
    </location>
</feature>
<accession>A0A7X2LXU8</accession>
<reference evidence="2 3" key="1">
    <citation type="submission" date="2019-11" db="EMBL/GenBank/DDBJ databases">
        <title>Bacillus lacus genome.</title>
        <authorList>
            <person name="Allen C.J."/>
            <person name="Newman J.D."/>
        </authorList>
    </citation>
    <scope>NUCLEOTIDE SEQUENCE [LARGE SCALE GENOMIC DNA]</scope>
    <source>
        <strain evidence="2 3">KCTC 33946</strain>
    </source>
</reference>
<evidence type="ECO:0008006" key="4">
    <source>
        <dbReference type="Google" id="ProtNLM"/>
    </source>
</evidence>
<evidence type="ECO:0000313" key="2">
    <source>
        <dbReference type="EMBL" id="MRX71676.1"/>
    </source>
</evidence>
<sequence>MREIKWLFLLLAVLAAACLAGIGIAVAERSVLGVIAAIAGLLITMGTGFVQKKKLRENGS</sequence>
<keyword evidence="1" id="KW-1133">Transmembrane helix</keyword>